<dbReference type="PROSITE" id="PS50053">
    <property type="entry name" value="UBIQUITIN_2"/>
    <property type="match status" value="1"/>
</dbReference>
<gene>
    <name evidence="3" type="ORF">LY90DRAFT_455017</name>
</gene>
<accession>A0A1Y2DBU4</accession>
<protein>
    <recommendedName>
        <fullName evidence="2">Ubiquitin-like domain-containing protein</fullName>
    </recommendedName>
</protein>
<dbReference type="InterPro" id="IPR029071">
    <property type="entry name" value="Ubiquitin-like_domsf"/>
</dbReference>
<comment type="caution">
    <text evidence="3">The sequence shown here is derived from an EMBL/GenBank/DDBJ whole genome shotgun (WGS) entry which is preliminary data.</text>
</comment>
<dbReference type="Pfam" id="PF13881">
    <property type="entry name" value="Rad60-SLD_2"/>
    <property type="match status" value="1"/>
</dbReference>
<evidence type="ECO:0000313" key="3">
    <source>
        <dbReference type="EMBL" id="ORY56729.1"/>
    </source>
</evidence>
<reference evidence="3 4" key="1">
    <citation type="submission" date="2016-08" db="EMBL/GenBank/DDBJ databases">
        <title>A Parts List for Fungal Cellulosomes Revealed by Comparative Genomics.</title>
        <authorList>
            <consortium name="DOE Joint Genome Institute"/>
            <person name="Haitjema C.H."/>
            <person name="Gilmore S.P."/>
            <person name="Henske J.K."/>
            <person name="Solomon K.V."/>
            <person name="De Groot R."/>
            <person name="Kuo A."/>
            <person name="Mondo S.J."/>
            <person name="Salamov A.A."/>
            <person name="Labutti K."/>
            <person name="Zhao Z."/>
            <person name="Chiniquy J."/>
            <person name="Barry K."/>
            <person name="Brewer H.M."/>
            <person name="Purvine S.O."/>
            <person name="Wright A.T."/>
            <person name="Boxma B."/>
            <person name="Van Alen T."/>
            <person name="Hackstein J.H."/>
            <person name="Baker S.E."/>
            <person name="Grigoriev I.V."/>
            <person name="O'Malley M.A."/>
        </authorList>
    </citation>
    <scope>NUCLEOTIDE SEQUENCE [LARGE SCALE GENOMIC DNA]</scope>
    <source>
        <strain evidence="3 4">G1</strain>
    </source>
</reference>
<sequence length="151" mass="16964">MDTDNAEATNKDELVEAGEEVENKETSSNHGVVINEEVPSDKVNVRLLRPNGTRTDVLLESSDTILNLKQQILDTWPKEWTDEVPTTINNIKILHYGKYLEDESTLEANKLPVGQTTIVHLIIKFSKKELDEKDKEDDVKPANASCCCIIS</sequence>
<organism evidence="3 4">
    <name type="scientific">Neocallimastix californiae</name>
    <dbReference type="NCBI Taxonomy" id="1754190"/>
    <lineage>
        <taxon>Eukaryota</taxon>
        <taxon>Fungi</taxon>
        <taxon>Fungi incertae sedis</taxon>
        <taxon>Chytridiomycota</taxon>
        <taxon>Chytridiomycota incertae sedis</taxon>
        <taxon>Neocallimastigomycetes</taxon>
        <taxon>Neocallimastigales</taxon>
        <taxon>Neocallimastigaceae</taxon>
        <taxon>Neocallimastix</taxon>
    </lineage>
</organism>
<evidence type="ECO:0000259" key="2">
    <source>
        <dbReference type="PROSITE" id="PS50053"/>
    </source>
</evidence>
<keyword evidence="4" id="KW-1185">Reference proteome</keyword>
<name>A0A1Y2DBU4_9FUNG</name>
<feature type="region of interest" description="Disordered" evidence="1">
    <location>
        <begin position="1"/>
        <end position="32"/>
    </location>
</feature>
<evidence type="ECO:0000313" key="4">
    <source>
        <dbReference type="Proteomes" id="UP000193920"/>
    </source>
</evidence>
<evidence type="ECO:0000256" key="1">
    <source>
        <dbReference type="SAM" id="MobiDB-lite"/>
    </source>
</evidence>
<dbReference type="Gene3D" id="3.10.20.90">
    <property type="entry name" value="Phosphatidylinositol 3-kinase Catalytic Subunit, Chain A, domain 1"/>
    <property type="match status" value="1"/>
</dbReference>
<dbReference type="InterPro" id="IPR000626">
    <property type="entry name" value="Ubiquitin-like_dom"/>
</dbReference>
<dbReference type="PANTHER" id="PTHR13169:SF0">
    <property type="entry name" value="UBIQUITIN-LIKE PROTEIN 3"/>
    <property type="match status" value="1"/>
</dbReference>
<dbReference type="OrthoDB" id="1043111at2759"/>
<dbReference type="STRING" id="1754190.A0A1Y2DBU4"/>
<dbReference type="EMBL" id="MCOG01000072">
    <property type="protein sequence ID" value="ORY56729.1"/>
    <property type="molecule type" value="Genomic_DNA"/>
</dbReference>
<dbReference type="InterPro" id="IPR040015">
    <property type="entry name" value="UBL3-like"/>
</dbReference>
<dbReference type="SUPFAM" id="SSF54236">
    <property type="entry name" value="Ubiquitin-like"/>
    <property type="match status" value="1"/>
</dbReference>
<proteinExistence type="predicted"/>
<dbReference type="AlphaFoldDB" id="A0A1Y2DBU4"/>
<dbReference type="InterPro" id="IPR039540">
    <property type="entry name" value="UBL3-like_ubiquitin_dom"/>
</dbReference>
<dbReference type="Proteomes" id="UP000193920">
    <property type="component" value="Unassembled WGS sequence"/>
</dbReference>
<feature type="domain" description="Ubiquitin-like" evidence="2">
    <location>
        <begin position="41"/>
        <end position="121"/>
    </location>
</feature>
<dbReference type="PANTHER" id="PTHR13169">
    <property type="entry name" value="UBIQUITIN-LIKE PROTEIN 3 HCG-1 PROTEIN"/>
    <property type="match status" value="1"/>
</dbReference>